<comment type="caution">
    <text evidence="3">The sequence shown here is derived from an EMBL/GenBank/DDBJ whole genome shotgun (WGS) entry which is preliminary data.</text>
</comment>
<dbReference type="InParanoid" id="A0A420XKZ2"/>
<dbReference type="SUPFAM" id="SSF56219">
    <property type="entry name" value="DNase I-like"/>
    <property type="match status" value="1"/>
</dbReference>
<dbReference type="RefSeq" id="WP_121194945.1">
    <property type="nucleotide sequence ID" value="NZ_RBWV01000016.1"/>
</dbReference>
<dbReference type="Pfam" id="PF03372">
    <property type="entry name" value="Exo_endo_phos"/>
    <property type="match status" value="1"/>
</dbReference>
<feature type="region of interest" description="Disordered" evidence="1">
    <location>
        <begin position="77"/>
        <end position="97"/>
    </location>
</feature>
<dbReference type="Proteomes" id="UP000281955">
    <property type="component" value="Unassembled WGS sequence"/>
</dbReference>
<dbReference type="GO" id="GO:0004527">
    <property type="term" value="F:exonuclease activity"/>
    <property type="evidence" value="ECO:0007669"/>
    <property type="project" value="UniProtKB-KW"/>
</dbReference>
<proteinExistence type="predicted"/>
<dbReference type="GO" id="GO:0004519">
    <property type="term" value="F:endonuclease activity"/>
    <property type="evidence" value="ECO:0007669"/>
    <property type="project" value="UniProtKB-KW"/>
</dbReference>
<evidence type="ECO:0000259" key="2">
    <source>
        <dbReference type="Pfam" id="PF03372"/>
    </source>
</evidence>
<dbReference type="AlphaFoldDB" id="A0A420XKZ2"/>
<name>A0A420XKZ2_9ACTN</name>
<keyword evidence="3" id="KW-0378">Hydrolase</keyword>
<dbReference type="OrthoDB" id="155529at2"/>
<feature type="domain" description="Endonuclease/exonuclease/phosphatase" evidence="2">
    <location>
        <begin position="4"/>
        <end position="256"/>
    </location>
</feature>
<keyword evidence="4" id="KW-1185">Reference proteome</keyword>
<dbReference type="GO" id="GO:0016020">
    <property type="term" value="C:membrane"/>
    <property type="evidence" value="ECO:0007669"/>
    <property type="project" value="GOC"/>
</dbReference>
<dbReference type="InterPro" id="IPR051916">
    <property type="entry name" value="GPI-anchor_lipid_remodeler"/>
</dbReference>
<dbReference type="PANTHER" id="PTHR14859:SF15">
    <property type="entry name" value="ENDONUCLEASE_EXONUCLEASE_PHOSPHATASE DOMAIN-CONTAINING PROTEIN"/>
    <property type="match status" value="1"/>
</dbReference>
<keyword evidence="3" id="KW-0255">Endonuclease</keyword>
<accession>A0A420XKZ2</accession>
<dbReference type="InterPro" id="IPR005135">
    <property type="entry name" value="Endo/exonuclease/phosphatase"/>
</dbReference>
<keyword evidence="3" id="KW-0269">Exonuclease</keyword>
<dbReference type="InterPro" id="IPR036691">
    <property type="entry name" value="Endo/exonu/phosph_ase_sf"/>
</dbReference>
<evidence type="ECO:0000256" key="1">
    <source>
        <dbReference type="SAM" id="MobiDB-lite"/>
    </source>
</evidence>
<evidence type="ECO:0000313" key="3">
    <source>
        <dbReference type="EMBL" id="RKS68578.1"/>
    </source>
</evidence>
<keyword evidence="3" id="KW-0540">Nuclease</keyword>
<dbReference type="EMBL" id="RBWV01000016">
    <property type="protein sequence ID" value="RKS68578.1"/>
    <property type="molecule type" value="Genomic_DNA"/>
</dbReference>
<protein>
    <submittedName>
        <fullName evidence="3">Endonuclease/exonuclease/phosphatase family metal-dependent hydrolase</fullName>
    </submittedName>
</protein>
<dbReference type="GO" id="GO:0006506">
    <property type="term" value="P:GPI anchor biosynthetic process"/>
    <property type="evidence" value="ECO:0007669"/>
    <property type="project" value="TreeGrafter"/>
</dbReference>
<gene>
    <name evidence="3" type="ORF">CLV35_3706</name>
</gene>
<dbReference type="Gene3D" id="3.60.10.10">
    <property type="entry name" value="Endonuclease/exonuclease/phosphatase"/>
    <property type="match status" value="1"/>
</dbReference>
<sequence>MRIATFNLLSGRAMGSEAADPDVLRAAVQQIDADVLALQEVDRHQVRSGGIDQTALVAEAMRAEHWRFVPALVGTPGETWRAAGPQDEESDEGGSHQPAAYGIAIASRLPVVRWRVVHLRPVPVVTPMLLRNDAGRRRLVMVRDEPRAAVVAVIEGPDGPFTVANTHLSFIPGWNAAQLRRLVAALADEPRPHFLVGDLNMPGKLPRDLCRDWTMLATEKTWPTHVPRAQLDHVLGRGDVPEVRDAYALELPLSDHRALVVDLANDRAESPVGG</sequence>
<dbReference type="PANTHER" id="PTHR14859">
    <property type="entry name" value="CALCOFLUOR WHITE HYPERSENSITIVE PROTEIN PRECURSOR"/>
    <property type="match status" value="1"/>
</dbReference>
<organism evidence="3 4">
    <name type="scientific">Motilibacter peucedani</name>
    <dbReference type="NCBI Taxonomy" id="598650"/>
    <lineage>
        <taxon>Bacteria</taxon>
        <taxon>Bacillati</taxon>
        <taxon>Actinomycetota</taxon>
        <taxon>Actinomycetes</taxon>
        <taxon>Motilibacterales</taxon>
        <taxon>Motilibacteraceae</taxon>
        <taxon>Motilibacter</taxon>
    </lineage>
</organism>
<reference evidence="3 4" key="1">
    <citation type="submission" date="2018-10" db="EMBL/GenBank/DDBJ databases">
        <title>Genomic Encyclopedia of Archaeal and Bacterial Type Strains, Phase II (KMG-II): from individual species to whole genera.</title>
        <authorList>
            <person name="Goeker M."/>
        </authorList>
    </citation>
    <scope>NUCLEOTIDE SEQUENCE [LARGE SCALE GENOMIC DNA]</scope>
    <source>
        <strain evidence="3 4">RP-AC37</strain>
    </source>
</reference>
<evidence type="ECO:0000313" key="4">
    <source>
        <dbReference type="Proteomes" id="UP000281955"/>
    </source>
</evidence>